<accession>A0A915DDL8</accession>
<evidence type="ECO:0000259" key="3">
    <source>
        <dbReference type="Pfam" id="PF18592"/>
    </source>
</evidence>
<organism evidence="4 5">
    <name type="scientific">Ditylenchus dipsaci</name>
    <dbReference type="NCBI Taxonomy" id="166011"/>
    <lineage>
        <taxon>Eukaryota</taxon>
        <taxon>Metazoa</taxon>
        <taxon>Ecdysozoa</taxon>
        <taxon>Nematoda</taxon>
        <taxon>Chromadorea</taxon>
        <taxon>Rhabditida</taxon>
        <taxon>Tylenchina</taxon>
        <taxon>Tylenchomorpha</taxon>
        <taxon>Sphaerularioidea</taxon>
        <taxon>Anguinidae</taxon>
        <taxon>Anguininae</taxon>
        <taxon>Ditylenchus</taxon>
    </lineage>
</organism>
<evidence type="ECO:0000313" key="5">
    <source>
        <dbReference type="WBParaSite" id="jg18761"/>
    </source>
</evidence>
<dbReference type="PANTHER" id="PTHR46551">
    <property type="entry name" value="SAP DOMAIN-CONTAINING RIBONUCLEOPROTEIN"/>
    <property type="match status" value="1"/>
</dbReference>
<feature type="compositionally biased region" description="Basic and acidic residues" evidence="2">
    <location>
        <begin position="39"/>
        <end position="49"/>
    </location>
</feature>
<evidence type="ECO:0000256" key="1">
    <source>
        <dbReference type="ARBA" id="ARBA00022553"/>
    </source>
</evidence>
<dbReference type="Pfam" id="PF18592">
    <property type="entry name" value="Tho1_MOS11_C"/>
    <property type="match status" value="1"/>
</dbReference>
<dbReference type="GO" id="GO:0016973">
    <property type="term" value="P:poly(A)+ mRNA export from nucleus"/>
    <property type="evidence" value="ECO:0007669"/>
    <property type="project" value="TreeGrafter"/>
</dbReference>
<reference evidence="5" key="1">
    <citation type="submission" date="2022-11" db="UniProtKB">
        <authorList>
            <consortium name="WormBaseParasite"/>
        </authorList>
    </citation>
    <scope>IDENTIFICATION</scope>
</reference>
<dbReference type="Proteomes" id="UP000887574">
    <property type="component" value="Unplaced"/>
</dbReference>
<protein>
    <submittedName>
        <fullName evidence="5">THO1-MOS11 C-terminal domain-containing protein</fullName>
    </submittedName>
</protein>
<feature type="region of interest" description="Disordered" evidence="2">
    <location>
        <begin position="39"/>
        <end position="64"/>
    </location>
</feature>
<sequence length="145" mass="15113">MLNRAKRLGLPVGATAIAATTTTPATAGTEDALKKRTERFGAVSDESKKQARMQRFGQVTSSPASTAVSAIAKDEALQKRAQRFGLPIGGVTNTADDAAKKQARAQRFGPLASDSVAVKRPAGASAEELASLEKRAKRFGVTSAN</sequence>
<feature type="domain" description="THO1-MOS11 C-terminal" evidence="3">
    <location>
        <begin position="79"/>
        <end position="109"/>
    </location>
</feature>
<name>A0A915DDL8_9BILA</name>
<evidence type="ECO:0000256" key="2">
    <source>
        <dbReference type="SAM" id="MobiDB-lite"/>
    </source>
</evidence>
<proteinExistence type="predicted"/>
<dbReference type="GO" id="GO:0005634">
    <property type="term" value="C:nucleus"/>
    <property type="evidence" value="ECO:0007669"/>
    <property type="project" value="TreeGrafter"/>
</dbReference>
<dbReference type="WBParaSite" id="jg18761">
    <property type="protein sequence ID" value="jg18761"/>
    <property type="gene ID" value="jg18761"/>
</dbReference>
<dbReference type="AlphaFoldDB" id="A0A915DDL8"/>
<keyword evidence="4" id="KW-1185">Reference proteome</keyword>
<dbReference type="PANTHER" id="PTHR46551:SF1">
    <property type="entry name" value="SAP DOMAIN-CONTAINING RIBONUCLEOPROTEIN"/>
    <property type="match status" value="1"/>
</dbReference>
<dbReference type="InterPro" id="IPR052240">
    <property type="entry name" value="SAP_domain_ribonucleoprotein"/>
</dbReference>
<dbReference type="InterPro" id="IPR040746">
    <property type="entry name" value="THO1_MOS11_C"/>
</dbReference>
<evidence type="ECO:0000313" key="4">
    <source>
        <dbReference type="Proteomes" id="UP000887574"/>
    </source>
</evidence>
<keyword evidence="1" id="KW-0597">Phosphoprotein</keyword>